<comment type="caution">
    <text evidence="1">The sequence shown here is derived from an EMBL/GenBank/DDBJ whole genome shotgun (WGS) entry which is preliminary data.</text>
</comment>
<evidence type="ECO:0000313" key="2">
    <source>
        <dbReference type="Proteomes" id="UP000245702"/>
    </source>
</evidence>
<dbReference type="Proteomes" id="UP000245702">
    <property type="component" value="Unassembled WGS sequence"/>
</dbReference>
<protein>
    <submittedName>
        <fullName evidence="1">Uncharacterized protein</fullName>
    </submittedName>
</protein>
<dbReference type="EMBL" id="FCOW01000005">
    <property type="protein sequence ID" value="CVK18771.1"/>
    <property type="molecule type" value="Genomic_DNA"/>
</dbReference>
<keyword evidence="2" id="KW-1185">Reference proteome</keyword>
<evidence type="ECO:0000313" key="1">
    <source>
        <dbReference type="EMBL" id="CVK18771.1"/>
    </source>
</evidence>
<name>A0ABP2C2N3_9FIRM</name>
<proteinExistence type="predicted"/>
<sequence length="66" mass="7410">MTDFERDRLNRYIQDAEKWLLVIAEGLRYPETPAQAAAASMTRAAIELVAGVRQQMIIDSNNKGVC</sequence>
<gene>
    <name evidence="1" type="ORF">SSPH_01415</name>
</gene>
<organism evidence="1 2">
    <name type="scientific">Sporomusa sphaeroides DSM 2875</name>
    <dbReference type="NCBI Taxonomy" id="1337886"/>
    <lineage>
        <taxon>Bacteria</taxon>
        <taxon>Bacillati</taxon>
        <taxon>Bacillota</taxon>
        <taxon>Negativicutes</taxon>
        <taxon>Selenomonadales</taxon>
        <taxon>Sporomusaceae</taxon>
        <taxon>Sporomusa</taxon>
    </lineage>
</organism>
<accession>A0ABP2C2N3</accession>
<dbReference type="RefSeq" id="WP_075752629.1">
    <property type="nucleotide sequence ID" value="NZ_CP146991.1"/>
</dbReference>
<reference evidence="1 2" key="1">
    <citation type="submission" date="2016-01" db="EMBL/GenBank/DDBJ databases">
        <authorList>
            <person name="Brown R."/>
        </authorList>
    </citation>
    <scope>NUCLEOTIDE SEQUENCE [LARGE SCALE GENOMIC DNA]</scope>
    <source>
        <strain evidence="1">Sporomusa sphaeroides DSM 2875</strain>
    </source>
</reference>